<dbReference type="FunFam" id="3.30.70.270:FF:000001">
    <property type="entry name" value="Diguanylate cyclase domain protein"/>
    <property type="match status" value="1"/>
</dbReference>
<feature type="domain" description="PAC" evidence="3">
    <location>
        <begin position="487"/>
        <end position="541"/>
    </location>
</feature>
<dbReference type="SUPFAM" id="SSF55785">
    <property type="entry name" value="PYP-like sensor domain (PAS domain)"/>
    <property type="match status" value="2"/>
</dbReference>
<dbReference type="RefSeq" id="WP_069188941.1">
    <property type="nucleotide sequence ID" value="NZ_FLYE01000023.1"/>
</dbReference>
<dbReference type="InterPro" id="IPR043128">
    <property type="entry name" value="Rev_trsase/Diguanyl_cyclase"/>
</dbReference>
<feature type="transmembrane region" description="Helical" evidence="1">
    <location>
        <begin position="232"/>
        <end position="250"/>
    </location>
</feature>
<dbReference type="SMART" id="SM00086">
    <property type="entry name" value="PAC"/>
    <property type="match status" value="2"/>
</dbReference>
<evidence type="ECO:0000256" key="1">
    <source>
        <dbReference type="SAM" id="Phobius"/>
    </source>
</evidence>
<keyword evidence="1" id="KW-1133">Transmembrane helix</keyword>
<evidence type="ECO:0000259" key="2">
    <source>
        <dbReference type="PROSITE" id="PS50112"/>
    </source>
</evidence>
<dbReference type="PROSITE" id="PS50112">
    <property type="entry name" value="PAS"/>
    <property type="match status" value="2"/>
</dbReference>
<dbReference type="OrthoDB" id="9814202at2"/>
<dbReference type="CDD" id="cd01949">
    <property type="entry name" value="GGDEF"/>
    <property type="match status" value="1"/>
</dbReference>
<dbReference type="InterPro" id="IPR029787">
    <property type="entry name" value="Nucleotide_cyclase"/>
</dbReference>
<dbReference type="InterPro" id="IPR000160">
    <property type="entry name" value="GGDEF_dom"/>
</dbReference>
<evidence type="ECO:0000313" key="5">
    <source>
        <dbReference type="EMBL" id="SCA56881.1"/>
    </source>
</evidence>
<accession>A0A1C3RHW7</accession>
<evidence type="ECO:0000313" key="6">
    <source>
        <dbReference type="Proteomes" id="UP000231658"/>
    </source>
</evidence>
<dbReference type="SUPFAM" id="SSF55073">
    <property type="entry name" value="Nucleotide cyclase"/>
    <property type="match status" value="1"/>
</dbReference>
<dbReference type="Pfam" id="PF00990">
    <property type="entry name" value="GGDEF"/>
    <property type="match status" value="1"/>
</dbReference>
<reference evidence="5 6" key="1">
    <citation type="submission" date="2016-07" db="EMBL/GenBank/DDBJ databases">
        <authorList>
            <person name="Lefevre C.T."/>
        </authorList>
    </citation>
    <scope>NUCLEOTIDE SEQUENCE [LARGE SCALE GENOMIC DNA]</scope>
    <source>
        <strain evidence="5">PR1</strain>
    </source>
</reference>
<dbReference type="SMART" id="SM00091">
    <property type="entry name" value="PAS"/>
    <property type="match status" value="2"/>
</dbReference>
<keyword evidence="6" id="KW-1185">Reference proteome</keyword>
<dbReference type="PANTHER" id="PTHR46663:SF3">
    <property type="entry name" value="SLL0267 PROTEIN"/>
    <property type="match status" value="1"/>
</dbReference>
<keyword evidence="1" id="KW-0472">Membrane</keyword>
<dbReference type="GO" id="GO:0003824">
    <property type="term" value="F:catalytic activity"/>
    <property type="evidence" value="ECO:0007669"/>
    <property type="project" value="UniProtKB-ARBA"/>
</dbReference>
<gene>
    <name evidence="5" type="ORF">MTBPR1_30251</name>
</gene>
<protein>
    <submittedName>
        <fullName evidence="5">Putative signal transduction protein</fullName>
    </submittedName>
</protein>
<name>A0A1C3RHW7_9PROT</name>
<feature type="domain" description="GGDEF" evidence="4">
    <location>
        <begin position="573"/>
        <end position="706"/>
    </location>
</feature>
<dbReference type="NCBIfam" id="TIGR00254">
    <property type="entry name" value="GGDEF"/>
    <property type="match status" value="1"/>
</dbReference>
<evidence type="ECO:0000259" key="4">
    <source>
        <dbReference type="PROSITE" id="PS50887"/>
    </source>
</evidence>
<dbReference type="InterPro" id="IPR021796">
    <property type="entry name" value="Tll0287-like_dom"/>
</dbReference>
<feature type="domain" description="PAS" evidence="2">
    <location>
        <begin position="416"/>
        <end position="462"/>
    </location>
</feature>
<dbReference type="STRING" id="1867952.MTBPR1_30251"/>
<dbReference type="Pfam" id="PF11845">
    <property type="entry name" value="Tll0287-like"/>
    <property type="match status" value="1"/>
</dbReference>
<dbReference type="PROSITE" id="PS50887">
    <property type="entry name" value="GGDEF"/>
    <property type="match status" value="1"/>
</dbReference>
<dbReference type="EMBL" id="FLYE01000023">
    <property type="protein sequence ID" value="SCA56881.1"/>
    <property type="molecule type" value="Genomic_DNA"/>
</dbReference>
<dbReference type="InterPro" id="IPR000014">
    <property type="entry name" value="PAS"/>
</dbReference>
<dbReference type="InterPro" id="IPR035965">
    <property type="entry name" value="PAS-like_dom_sf"/>
</dbReference>
<dbReference type="InterPro" id="IPR001610">
    <property type="entry name" value="PAC"/>
</dbReference>
<dbReference type="NCBIfam" id="TIGR00229">
    <property type="entry name" value="sensory_box"/>
    <property type="match status" value="2"/>
</dbReference>
<dbReference type="SMART" id="SM00267">
    <property type="entry name" value="GGDEF"/>
    <property type="match status" value="1"/>
</dbReference>
<feature type="domain" description="PAC" evidence="3">
    <location>
        <begin position="367"/>
        <end position="419"/>
    </location>
</feature>
<dbReference type="Pfam" id="PF00989">
    <property type="entry name" value="PAS"/>
    <property type="match status" value="1"/>
</dbReference>
<dbReference type="Gene3D" id="3.30.70.270">
    <property type="match status" value="1"/>
</dbReference>
<dbReference type="InterPro" id="IPR052163">
    <property type="entry name" value="DGC-Regulatory_Protein"/>
</dbReference>
<evidence type="ECO:0000259" key="3">
    <source>
        <dbReference type="PROSITE" id="PS50113"/>
    </source>
</evidence>
<dbReference type="InterPro" id="IPR000700">
    <property type="entry name" value="PAS-assoc_C"/>
</dbReference>
<organism evidence="5 6">
    <name type="scientific">Candidatus Terasakiella magnetica</name>
    <dbReference type="NCBI Taxonomy" id="1867952"/>
    <lineage>
        <taxon>Bacteria</taxon>
        <taxon>Pseudomonadati</taxon>
        <taxon>Pseudomonadota</taxon>
        <taxon>Alphaproteobacteria</taxon>
        <taxon>Rhodospirillales</taxon>
        <taxon>Terasakiellaceae</taxon>
        <taxon>Terasakiella</taxon>
    </lineage>
</organism>
<dbReference type="Pfam" id="PF13426">
    <property type="entry name" value="PAS_9"/>
    <property type="match status" value="1"/>
</dbReference>
<dbReference type="CDD" id="cd00130">
    <property type="entry name" value="PAS"/>
    <property type="match status" value="2"/>
</dbReference>
<dbReference type="InterPro" id="IPR013767">
    <property type="entry name" value="PAS_fold"/>
</dbReference>
<dbReference type="AlphaFoldDB" id="A0A1C3RHW7"/>
<proteinExistence type="predicted"/>
<dbReference type="Gene3D" id="3.30.450.20">
    <property type="entry name" value="PAS domain"/>
    <property type="match status" value="2"/>
</dbReference>
<sequence>MEHSAKNLSDAIQWDHKASINKFVLMPAFWAIPVLIWSLIVALSLFHNLTQIEKFTLETAANKGRFIFSMVEDVRLWNARHGGVYVETTDKSPSNPYLKDPQKDIVTTKGRKLTKLNPAYMTRQIAGVIKENSDTLIHLTSLNPINPGNVADEWEKRALKSFEETAKERFEFIEFADVQSFRYMAPLMTANACLDCHEHQGYQVGDVRGGISVSFNATSYMSAQDQQIQNQIILHASIWALLCSLTLMGLKRLRHQLTLLIDVNKRQEEIVHLRTQDLREESRKRHETQAQFRRFIDASAEGIVALDTDGVCTFANPKAASLFKLPSTQDILGKDFHHVSGHHIHPLRPSQKEDCAIVQCFQDGKEHYSDNEFFKKSDGASFPVEYFASPVYEQDKLIGAIVTFVDVTDRKQRESELNKLSKAVTHSPATTLITDKKGRIEYVNKRFCEVTGYSEEEVIGKTPRLLKSGHTAPEVYKDIWNTLLQGDEWHGELLNRKKDGTLFWEECLISPITDTFGEVTHFVAVNRDITDFKVEMDEAWRQANFDQLTKLPNRSLLEDRLENAVSLALREKRSLALLFIDLDGFKQVNDTYGHDAGDHVLQITAKRLQEHIRQSDTAARLGGDEFVVILHEPASIEGVENVAHKIINELSKETTFKEDKMAVSASIGIALMPRDTSNANELLRFADVAMYGAKQDGKNGFCHYDRFTRMPTSQD</sequence>
<dbReference type="PANTHER" id="PTHR46663">
    <property type="entry name" value="DIGUANYLATE CYCLASE DGCT-RELATED"/>
    <property type="match status" value="1"/>
</dbReference>
<dbReference type="Proteomes" id="UP000231658">
    <property type="component" value="Unassembled WGS sequence"/>
</dbReference>
<feature type="domain" description="PAS" evidence="2">
    <location>
        <begin position="288"/>
        <end position="323"/>
    </location>
</feature>
<keyword evidence="1" id="KW-0812">Transmembrane</keyword>
<dbReference type="GO" id="GO:0006355">
    <property type="term" value="P:regulation of DNA-templated transcription"/>
    <property type="evidence" value="ECO:0007669"/>
    <property type="project" value="InterPro"/>
</dbReference>
<dbReference type="PROSITE" id="PS50113">
    <property type="entry name" value="PAC"/>
    <property type="match status" value="2"/>
</dbReference>
<feature type="transmembrane region" description="Helical" evidence="1">
    <location>
        <begin position="23"/>
        <end position="46"/>
    </location>
</feature>